<name>A0A150RZ76_SORCE</name>
<dbReference type="AlphaFoldDB" id="A0A150RZ76"/>
<evidence type="ECO:0000313" key="1">
    <source>
        <dbReference type="EMBL" id="KYF85078.1"/>
    </source>
</evidence>
<organism evidence="1 2">
    <name type="scientific">Sorangium cellulosum</name>
    <name type="common">Polyangium cellulosum</name>
    <dbReference type="NCBI Taxonomy" id="56"/>
    <lineage>
        <taxon>Bacteria</taxon>
        <taxon>Pseudomonadati</taxon>
        <taxon>Myxococcota</taxon>
        <taxon>Polyangia</taxon>
        <taxon>Polyangiales</taxon>
        <taxon>Polyangiaceae</taxon>
        <taxon>Sorangium</taxon>
    </lineage>
</organism>
<dbReference type="Proteomes" id="UP000075635">
    <property type="component" value="Unassembled WGS sequence"/>
</dbReference>
<proteinExistence type="predicted"/>
<comment type="caution">
    <text evidence="1">The sequence shown here is derived from an EMBL/GenBank/DDBJ whole genome shotgun (WGS) entry which is preliminary data.</text>
</comment>
<gene>
    <name evidence="1" type="ORF">BE17_12685</name>
</gene>
<sequence length="80" mass="9204">MEHRFAPAPESSRELRISLLSKLAQVGRIQKVIEEAARMEQNEPHLGPWIEQVMQLARTYQTRQLKALLHVQADTDRLGS</sequence>
<reference evidence="1 2" key="1">
    <citation type="submission" date="2014-02" db="EMBL/GenBank/DDBJ databases">
        <title>The small core and large imbalanced accessory genome model reveals a collaborative survival strategy of Sorangium cellulosum strains in nature.</title>
        <authorList>
            <person name="Han K."/>
            <person name="Peng R."/>
            <person name="Blom J."/>
            <person name="Li Y.-Z."/>
        </authorList>
    </citation>
    <scope>NUCLEOTIDE SEQUENCE [LARGE SCALE GENOMIC DNA]</scope>
    <source>
        <strain evidence="1 2">So0011-07</strain>
    </source>
</reference>
<dbReference type="EMBL" id="JEMB01001789">
    <property type="protein sequence ID" value="KYF85078.1"/>
    <property type="molecule type" value="Genomic_DNA"/>
</dbReference>
<accession>A0A150RZ76</accession>
<protein>
    <submittedName>
        <fullName evidence="1">Uncharacterized protein</fullName>
    </submittedName>
</protein>
<evidence type="ECO:0000313" key="2">
    <source>
        <dbReference type="Proteomes" id="UP000075635"/>
    </source>
</evidence>